<dbReference type="Pfam" id="PF00144">
    <property type="entry name" value="Beta-lactamase"/>
    <property type="match status" value="1"/>
</dbReference>
<reference evidence="2 3" key="1">
    <citation type="submission" date="2021-01" db="EMBL/GenBank/DDBJ databases">
        <title>Prevotella A2931 sp. nov.</title>
        <authorList>
            <person name="Buhl M."/>
            <person name="Oberhettinger P."/>
        </authorList>
    </citation>
    <scope>NUCLEOTIDE SEQUENCE [LARGE SCALE GENOMIC DNA]</scope>
    <source>
        <strain evidence="2 3">A2931</strain>
    </source>
</reference>
<name>A0ABS3M893_9BACT</name>
<evidence type="ECO:0000313" key="3">
    <source>
        <dbReference type="Proteomes" id="UP000664265"/>
    </source>
</evidence>
<keyword evidence="2" id="KW-0378">Hydrolase</keyword>
<dbReference type="InterPro" id="IPR001466">
    <property type="entry name" value="Beta-lactam-related"/>
</dbReference>
<dbReference type="Proteomes" id="UP000664265">
    <property type="component" value="Unassembled WGS sequence"/>
</dbReference>
<dbReference type="GO" id="GO:0016787">
    <property type="term" value="F:hydrolase activity"/>
    <property type="evidence" value="ECO:0007669"/>
    <property type="project" value="UniProtKB-KW"/>
</dbReference>
<proteinExistence type="predicted"/>
<accession>A0ABS3M893</accession>
<organism evidence="2 3">
    <name type="scientific">Prevotella illustrans</name>
    <dbReference type="NCBI Taxonomy" id="2800387"/>
    <lineage>
        <taxon>Bacteria</taxon>
        <taxon>Pseudomonadati</taxon>
        <taxon>Bacteroidota</taxon>
        <taxon>Bacteroidia</taxon>
        <taxon>Bacteroidales</taxon>
        <taxon>Prevotellaceae</taxon>
        <taxon>Prevotella</taxon>
    </lineage>
</organism>
<dbReference type="SUPFAM" id="SSF56601">
    <property type="entry name" value="beta-lactamase/transpeptidase-like"/>
    <property type="match status" value="1"/>
</dbReference>
<dbReference type="InterPro" id="IPR050789">
    <property type="entry name" value="Diverse_Enzym_Activities"/>
</dbReference>
<gene>
    <name evidence="2" type="ORF">JHU38_11585</name>
</gene>
<dbReference type="InterPro" id="IPR012338">
    <property type="entry name" value="Beta-lactam/transpept-like"/>
</dbReference>
<dbReference type="Gene3D" id="3.40.710.10">
    <property type="entry name" value="DD-peptidase/beta-lactamase superfamily"/>
    <property type="match status" value="1"/>
</dbReference>
<protein>
    <submittedName>
        <fullName evidence="2">Serine hydrolase</fullName>
    </submittedName>
</protein>
<dbReference type="PANTHER" id="PTHR43283:SF7">
    <property type="entry name" value="BETA-LACTAMASE-RELATED DOMAIN-CONTAINING PROTEIN"/>
    <property type="match status" value="1"/>
</dbReference>
<feature type="domain" description="Beta-lactamase-related" evidence="1">
    <location>
        <begin position="54"/>
        <end position="317"/>
    </location>
</feature>
<dbReference type="PANTHER" id="PTHR43283">
    <property type="entry name" value="BETA-LACTAMASE-RELATED"/>
    <property type="match status" value="1"/>
</dbReference>
<comment type="caution">
    <text evidence="2">The sequence shown here is derived from an EMBL/GenBank/DDBJ whole genome shotgun (WGS) entry which is preliminary data.</text>
</comment>
<keyword evidence="3" id="KW-1185">Reference proteome</keyword>
<evidence type="ECO:0000313" key="2">
    <source>
        <dbReference type="EMBL" id="MBO1364397.1"/>
    </source>
</evidence>
<dbReference type="EMBL" id="JAERMS010000057">
    <property type="protein sequence ID" value="MBO1364397.1"/>
    <property type="molecule type" value="Genomic_DNA"/>
</dbReference>
<sequence length="516" mass="58468">MHPTFSTHHHHSSSIIRPVAVLCFLFSLLTADAQVDDLPRTRPETVGIPSAAVDRLMDSLMALPRTAIHSLIVMRHGQVAYESYPAPFRAESMHTMYSCSKTFVAAAVGIAISERRLNTDSRVADFFPMDHRNAANYRQMTVRDLLTMASGITPDWDFRNMEPQWTSYWLSKTIDRPGRKFRYDSMCTYLLSAILQKVTGQTLLEYLKPRLFEPLHITRVEWEKSPEGIDTGGWGLYIQAESLAKFGQLLLQGGRWRGRQLIPEAWVKEMMKKQIDNGGPGYGYQMWRCEYPGAVRADGAYGQYILVVPDKDMVVVITECSAINGTRQRRLVWRELLPLVVDTQLPLPHEKKPVQRLLPTPEGSKRAPKRMPRQLAIGLKPNVYAWSEVAVERTGSSVTFSYVQEGRRVSLPMTYGRWNTITTSVTPVYSVRAKDRFKGISGPFTLAGSYAFAPDGTLHIRLHYTDWITLLDITIGNLDTSQPTVGTLDTFHPTVALRENHAEQPLHLEQPVRENP</sequence>
<evidence type="ECO:0000259" key="1">
    <source>
        <dbReference type="Pfam" id="PF00144"/>
    </source>
</evidence>